<keyword evidence="1" id="KW-0812">Transmembrane</keyword>
<dbReference type="EMBL" id="REFZ01000004">
    <property type="protein sequence ID" value="RQH01448.1"/>
    <property type="molecule type" value="Genomic_DNA"/>
</dbReference>
<keyword evidence="1" id="KW-1133">Transmembrane helix</keyword>
<accession>A0A3N6MF02</accession>
<dbReference type="OrthoDB" id="193792at2157"/>
<gene>
    <name evidence="2" type="ORF">EA472_08395</name>
</gene>
<evidence type="ECO:0000313" key="2">
    <source>
        <dbReference type="EMBL" id="RQH01448.1"/>
    </source>
</evidence>
<keyword evidence="1" id="KW-0472">Membrane</keyword>
<protein>
    <submittedName>
        <fullName evidence="2">Uncharacterized protein</fullName>
    </submittedName>
</protein>
<evidence type="ECO:0000313" key="3">
    <source>
        <dbReference type="Proteomes" id="UP000281431"/>
    </source>
</evidence>
<dbReference type="AlphaFoldDB" id="A0A3N6MF02"/>
<comment type="caution">
    <text evidence="2">The sequence shown here is derived from an EMBL/GenBank/DDBJ whole genome shotgun (WGS) entry which is preliminary data.</text>
</comment>
<proteinExistence type="predicted"/>
<feature type="transmembrane region" description="Helical" evidence="1">
    <location>
        <begin position="44"/>
        <end position="65"/>
    </location>
</feature>
<reference evidence="2 3" key="1">
    <citation type="submission" date="2018-10" db="EMBL/GenBank/DDBJ databases">
        <title>Natrarchaeobius chitinivorans gen. nov., sp. nov., and Natrarchaeobius haloalkaliphilus sp. nov., alkaliphilic, chitin-utilizing haloarchaea from hypersaline alkaline lakes.</title>
        <authorList>
            <person name="Sorokin D.Y."/>
            <person name="Elcheninov A.G."/>
            <person name="Kostrikina N.A."/>
            <person name="Bale N.J."/>
            <person name="Sinninghe Damste J.S."/>
            <person name="Khijniak T.V."/>
            <person name="Kublanov I.V."/>
            <person name="Toshchakov S.V."/>
        </authorList>
    </citation>
    <scope>NUCLEOTIDE SEQUENCE [LARGE SCALE GENOMIC DNA]</scope>
    <source>
        <strain evidence="2 3">AArcht7</strain>
    </source>
</reference>
<keyword evidence="3" id="KW-1185">Reference proteome</keyword>
<name>A0A3N6MF02_NATCH</name>
<organism evidence="2 3">
    <name type="scientific">Natrarchaeobius chitinivorans</name>
    <dbReference type="NCBI Taxonomy" id="1679083"/>
    <lineage>
        <taxon>Archaea</taxon>
        <taxon>Methanobacteriati</taxon>
        <taxon>Methanobacteriota</taxon>
        <taxon>Stenosarchaea group</taxon>
        <taxon>Halobacteria</taxon>
        <taxon>Halobacteriales</taxon>
        <taxon>Natrialbaceae</taxon>
        <taxon>Natrarchaeobius</taxon>
    </lineage>
</organism>
<dbReference type="Proteomes" id="UP000281431">
    <property type="component" value="Unassembled WGS sequence"/>
</dbReference>
<evidence type="ECO:0000256" key="1">
    <source>
        <dbReference type="SAM" id="Phobius"/>
    </source>
</evidence>
<sequence>MRRATFGAVFVFAGLLPGVLLTDGLAVSVDVPGAVPYLAGGPVVLDIPVAIFVGIPALFTLFILVEATGHVRERKPPS</sequence>